<name>A0A6J2Y4V7_SITOR</name>
<reference evidence="2" key="1">
    <citation type="submission" date="2025-08" db="UniProtKB">
        <authorList>
            <consortium name="RefSeq"/>
        </authorList>
    </citation>
    <scope>IDENTIFICATION</scope>
    <source>
        <tissue evidence="2">Gonads</tissue>
    </source>
</reference>
<dbReference type="OrthoDB" id="10589603at2759"/>
<evidence type="ECO:0000313" key="2">
    <source>
        <dbReference type="RefSeq" id="XP_030758697.1"/>
    </source>
</evidence>
<dbReference type="RefSeq" id="XP_030758697.1">
    <property type="nucleotide sequence ID" value="XM_030902837.1"/>
</dbReference>
<dbReference type="GeneID" id="115884296"/>
<dbReference type="Proteomes" id="UP000504635">
    <property type="component" value="Unplaced"/>
</dbReference>
<dbReference type="KEGG" id="soy:115884296"/>
<keyword evidence="1" id="KW-1185">Reference proteome</keyword>
<proteinExistence type="predicted"/>
<sequence length="229" mass="26975">MPDITKKYKNLFKNVLTSKLFCCIYQHFQTDENDEFSEPENEGEELENKTIKNNEEFNAIQTSENIEVNNNRNHQVICMVSRSKSLSVLDSKRSTILNQEHPSNLSDLVLPLGHFIPVRDKVQKDQSIQYEPTGFNLKFNLSSFDLSMFKLDLLRKLRELKGDIIILKTLLKQADIYPERLVVRQSILPRQDDDFERKFYEAKNRAVNFVKFYKLGKRQPRKSRSVIVR</sequence>
<evidence type="ECO:0000313" key="1">
    <source>
        <dbReference type="Proteomes" id="UP000504635"/>
    </source>
</evidence>
<dbReference type="AlphaFoldDB" id="A0A6J2Y4V7"/>
<organism evidence="1 2">
    <name type="scientific">Sitophilus oryzae</name>
    <name type="common">Rice weevil</name>
    <name type="synonym">Curculio oryzae</name>
    <dbReference type="NCBI Taxonomy" id="7048"/>
    <lineage>
        <taxon>Eukaryota</taxon>
        <taxon>Metazoa</taxon>
        <taxon>Ecdysozoa</taxon>
        <taxon>Arthropoda</taxon>
        <taxon>Hexapoda</taxon>
        <taxon>Insecta</taxon>
        <taxon>Pterygota</taxon>
        <taxon>Neoptera</taxon>
        <taxon>Endopterygota</taxon>
        <taxon>Coleoptera</taxon>
        <taxon>Polyphaga</taxon>
        <taxon>Cucujiformia</taxon>
        <taxon>Curculionidae</taxon>
        <taxon>Dryophthorinae</taxon>
        <taxon>Sitophilus</taxon>
    </lineage>
</organism>
<accession>A0A6J2Y4V7</accession>
<gene>
    <name evidence="2" type="primary">LOC115884296</name>
</gene>
<protein>
    <submittedName>
        <fullName evidence="2">Uncharacterized protein LOC115884296</fullName>
    </submittedName>
</protein>
<dbReference type="InParanoid" id="A0A6J2Y4V7"/>